<dbReference type="Gene3D" id="1.20.141.10">
    <property type="entry name" value="Chitosanase, subunit A, domain 1"/>
    <property type="match status" value="1"/>
</dbReference>
<dbReference type="AlphaFoldDB" id="A0A6V8N607"/>
<dbReference type="EMBL" id="BLXZ01000003">
    <property type="protein sequence ID" value="GFO67901.1"/>
    <property type="molecule type" value="Genomic_DNA"/>
</dbReference>
<dbReference type="InterPro" id="IPR018537">
    <property type="entry name" value="Peptidoglycan-bd_3"/>
</dbReference>
<reference evidence="4" key="1">
    <citation type="submission" date="2020-06" db="EMBL/GenBank/DDBJ databases">
        <title>Draft genomic sequecing of Geomonas sp. Red745.</title>
        <authorList>
            <person name="Itoh H."/>
            <person name="Xu Z.X."/>
            <person name="Ushijima N."/>
            <person name="Masuda Y."/>
            <person name="Shiratori Y."/>
            <person name="Senoo K."/>
        </authorList>
    </citation>
    <scope>NUCLEOTIDE SEQUENCE [LARGE SCALE GENOMIC DNA]</scope>
    <source>
        <strain evidence="4">Red745</strain>
    </source>
</reference>
<evidence type="ECO:0000259" key="1">
    <source>
        <dbReference type="Pfam" id="PF05838"/>
    </source>
</evidence>
<evidence type="ECO:0000313" key="3">
    <source>
        <dbReference type="EMBL" id="GFO67901.1"/>
    </source>
</evidence>
<organism evidence="3 4">
    <name type="scientific">Geomonas limicola</name>
    <dbReference type="NCBI Taxonomy" id="2740186"/>
    <lineage>
        <taxon>Bacteria</taxon>
        <taxon>Pseudomonadati</taxon>
        <taxon>Thermodesulfobacteriota</taxon>
        <taxon>Desulfuromonadia</taxon>
        <taxon>Geobacterales</taxon>
        <taxon>Geobacteraceae</taxon>
        <taxon>Geomonas</taxon>
    </lineage>
</organism>
<feature type="domain" description="Peptidoglycan binding" evidence="2">
    <location>
        <begin position="124"/>
        <end position="187"/>
    </location>
</feature>
<evidence type="ECO:0000259" key="2">
    <source>
        <dbReference type="Pfam" id="PF09374"/>
    </source>
</evidence>
<name>A0A6V8N607_9BACT</name>
<gene>
    <name evidence="3" type="ORF">GMLC_14800</name>
</gene>
<dbReference type="Pfam" id="PF05838">
    <property type="entry name" value="Glyco_hydro_108"/>
    <property type="match status" value="1"/>
</dbReference>
<dbReference type="InterPro" id="IPR023346">
    <property type="entry name" value="Lysozyme-like_dom_sf"/>
</dbReference>
<dbReference type="Proteomes" id="UP000587586">
    <property type="component" value="Unassembled WGS sequence"/>
</dbReference>
<feature type="domain" description="TtsA-like Glycoside hydrolase family 108" evidence="1">
    <location>
        <begin position="10"/>
        <end position="120"/>
    </location>
</feature>
<comment type="caution">
    <text evidence="3">The sequence shown here is derived from an EMBL/GenBank/DDBJ whole genome shotgun (WGS) entry which is preliminary data.</text>
</comment>
<evidence type="ECO:0000313" key="4">
    <source>
        <dbReference type="Proteomes" id="UP000587586"/>
    </source>
</evidence>
<keyword evidence="4" id="KW-1185">Reference proteome</keyword>
<dbReference type="RefSeq" id="WP_183360441.1">
    <property type="nucleotide sequence ID" value="NZ_BLXZ01000003.1"/>
</dbReference>
<dbReference type="SUPFAM" id="SSF53955">
    <property type="entry name" value="Lysozyme-like"/>
    <property type="match status" value="1"/>
</dbReference>
<proteinExistence type="predicted"/>
<accession>A0A6V8N607</accession>
<dbReference type="InterPro" id="IPR008565">
    <property type="entry name" value="TtsA-like_GH18_dom"/>
</dbReference>
<dbReference type="Pfam" id="PF09374">
    <property type="entry name" value="PG_binding_3"/>
    <property type="match status" value="1"/>
</dbReference>
<sequence length="223" mass="24293">MAEFLPAHRATMSDEGGYANNPSDLGGETYKGITRNFWGHWLGWIQVDQAKAAVGPMPVYGSAGYALWVKLLNRKLSSDASLQDQVGDFYFRNLWTANLLNQVKDQAVATWLYNHIVNGGGRGVMWMQLAAKVTPDGAIGPKTVAGINATPSVELLRRAEDIAGAYRLDVAHKNPSQIQFLSSWLERDGQPPEIIALVRAAARDGRLDDGEVAQLKKAMEAAG</sequence>
<protein>
    <submittedName>
        <fullName evidence="3">Uncharacterized protein</fullName>
    </submittedName>
</protein>